<feature type="transmembrane region" description="Helical" evidence="5">
    <location>
        <begin position="271"/>
        <end position="290"/>
    </location>
</feature>
<gene>
    <name evidence="7" type="ORF">MM415B04034_0004</name>
</gene>
<keyword evidence="2 5" id="KW-0812">Transmembrane</keyword>
<proteinExistence type="predicted"/>
<evidence type="ECO:0000256" key="5">
    <source>
        <dbReference type="SAM" id="Phobius"/>
    </source>
</evidence>
<dbReference type="InterPro" id="IPR007016">
    <property type="entry name" value="O-antigen_ligase-rel_domated"/>
</dbReference>
<evidence type="ECO:0000256" key="1">
    <source>
        <dbReference type="ARBA" id="ARBA00004141"/>
    </source>
</evidence>
<dbReference type="PANTHER" id="PTHR37422">
    <property type="entry name" value="TEICHURONIC ACID BIOSYNTHESIS PROTEIN TUAE"/>
    <property type="match status" value="1"/>
</dbReference>
<dbReference type="Gene3D" id="1.25.40.10">
    <property type="entry name" value="Tetratricopeptide repeat domain"/>
    <property type="match status" value="1"/>
</dbReference>
<keyword evidence="4 5" id="KW-0472">Membrane</keyword>
<dbReference type="GO" id="GO:0016020">
    <property type="term" value="C:membrane"/>
    <property type="evidence" value="ECO:0007669"/>
    <property type="project" value="UniProtKB-SubCell"/>
</dbReference>
<dbReference type="InterPro" id="IPR051533">
    <property type="entry name" value="WaaL-like"/>
</dbReference>
<reference evidence="7" key="1">
    <citation type="submission" date="2020-03" db="EMBL/GenBank/DDBJ databases">
        <title>The deep terrestrial virosphere.</title>
        <authorList>
            <person name="Holmfeldt K."/>
            <person name="Nilsson E."/>
            <person name="Simone D."/>
            <person name="Lopez-Fernandez M."/>
            <person name="Wu X."/>
            <person name="de Brujin I."/>
            <person name="Lundin D."/>
            <person name="Andersson A."/>
            <person name="Bertilsson S."/>
            <person name="Dopson M."/>
        </authorList>
    </citation>
    <scope>NUCLEOTIDE SEQUENCE</scope>
    <source>
        <strain evidence="7">MM415B04034</strain>
    </source>
</reference>
<organism evidence="7">
    <name type="scientific">viral metagenome</name>
    <dbReference type="NCBI Taxonomy" id="1070528"/>
    <lineage>
        <taxon>unclassified sequences</taxon>
        <taxon>metagenomes</taxon>
        <taxon>organismal metagenomes</taxon>
    </lineage>
</organism>
<evidence type="ECO:0000313" key="7">
    <source>
        <dbReference type="EMBL" id="QJA93991.1"/>
    </source>
</evidence>
<dbReference type="Pfam" id="PF04932">
    <property type="entry name" value="Wzy_C"/>
    <property type="match status" value="1"/>
</dbReference>
<protein>
    <submittedName>
        <fullName evidence="7">Putative O-antigen ligase</fullName>
    </submittedName>
</protein>
<feature type="domain" description="O-antigen ligase-related" evidence="6">
    <location>
        <begin position="72"/>
        <end position="215"/>
    </location>
</feature>
<evidence type="ECO:0000259" key="6">
    <source>
        <dbReference type="Pfam" id="PF04932"/>
    </source>
</evidence>
<feature type="transmembrane region" description="Helical" evidence="5">
    <location>
        <begin position="243"/>
        <end position="265"/>
    </location>
</feature>
<dbReference type="InterPro" id="IPR011990">
    <property type="entry name" value="TPR-like_helical_dom_sf"/>
</dbReference>
<name>A0A6M3LLT0_9ZZZZ</name>
<keyword evidence="3 5" id="KW-1133">Transmembrane helix</keyword>
<accession>A0A6M3LLT0</accession>
<dbReference type="EMBL" id="MT143194">
    <property type="protein sequence ID" value="QJA93991.1"/>
    <property type="molecule type" value="Genomic_DNA"/>
</dbReference>
<sequence>MVSSAILSCVYAIIQNKFKYEFLKRSQNTTHYYPVGFIGNQNMHANWLVPNVFMAGWLAQNMSLWWLASIPLLVYVIKLNHCRTAYIGLLIGGFYSLGLYVGFLFAGVSLAILSLIYLIGAEMSWWTYGHGGITTLRERINYWRVALRQIRKTPIFGVGFDVFQTKVPFLQLEINEQTKGEFLKFENYACPYPQKCHNDYLQHVLDNGLIGLVGILFLVGLALSAEISSLLVAAFVSLLACGLFFHTFHVIMTNIIFWFLCFTLIRSGGEVVTLLTIPWYVVIIFGVLFLKYTLSRTLFDITFHDYFRNNCTFPPTKALKHNPKSSMVHTYAGQYYFKTGNITKMFEHSLSALAYHDGAQRYWELWSNLGTACFLGGGLALAEHCHKTALKFWPEHKNAKKALDELNRLRQHFVTVTPVNPNEKMVEKKAI</sequence>
<evidence type="ECO:0000256" key="2">
    <source>
        <dbReference type="ARBA" id="ARBA00022692"/>
    </source>
</evidence>
<feature type="transmembrane region" description="Helical" evidence="5">
    <location>
        <begin position="89"/>
        <end position="119"/>
    </location>
</feature>
<dbReference type="AlphaFoldDB" id="A0A6M3LLT0"/>
<dbReference type="SUPFAM" id="SSF48452">
    <property type="entry name" value="TPR-like"/>
    <property type="match status" value="1"/>
</dbReference>
<feature type="transmembrane region" description="Helical" evidence="5">
    <location>
        <begin position="209"/>
        <end position="236"/>
    </location>
</feature>
<comment type="subcellular location">
    <subcellularLocation>
        <location evidence="1">Membrane</location>
        <topology evidence="1">Multi-pass membrane protein</topology>
    </subcellularLocation>
</comment>
<dbReference type="PANTHER" id="PTHR37422:SF13">
    <property type="entry name" value="LIPOPOLYSACCHARIDE BIOSYNTHESIS PROTEIN PA4999-RELATED"/>
    <property type="match status" value="1"/>
</dbReference>
<keyword evidence="7" id="KW-0436">Ligase</keyword>
<evidence type="ECO:0000256" key="4">
    <source>
        <dbReference type="ARBA" id="ARBA00023136"/>
    </source>
</evidence>
<feature type="transmembrane region" description="Helical" evidence="5">
    <location>
        <begin position="57"/>
        <end position="77"/>
    </location>
</feature>
<dbReference type="GO" id="GO:0016874">
    <property type="term" value="F:ligase activity"/>
    <property type="evidence" value="ECO:0007669"/>
    <property type="project" value="UniProtKB-KW"/>
</dbReference>
<evidence type="ECO:0000256" key="3">
    <source>
        <dbReference type="ARBA" id="ARBA00022989"/>
    </source>
</evidence>